<feature type="region of interest" description="Disordered" evidence="1">
    <location>
        <begin position="116"/>
        <end position="166"/>
    </location>
</feature>
<proteinExistence type="predicted"/>
<evidence type="ECO:0000313" key="3">
    <source>
        <dbReference type="EMBL" id="KAF0747902.1"/>
    </source>
</evidence>
<name>A0A6G0Y2S8_APHCR</name>
<evidence type="ECO:0000259" key="2">
    <source>
        <dbReference type="SMART" id="SM00343"/>
    </source>
</evidence>
<dbReference type="Proteomes" id="UP000478052">
    <property type="component" value="Unassembled WGS sequence"/>
</dbReference>
<dbReference type="InterPro" id="IPR036875">
    <property type="entry name" value="Znf_CCHC_sf"/>
</dbReference>
<gene>
    <name evidence="3" type="ORF">FWK35_00028126</name>
</gene>
<feature type="domain" description="CCHC-type" evidence="2">
    <location>
        <begin position="68"/>
        <end position="84"/>
    </location>
</feature>
<dbReference type="GO" id="GO:0003676">
    <property type="term" value="F:nucleic acid binding"/>
    <property type="evidence" value="ECO:0007669"/>
    <property type="project" value="InterPro"/>
</dbReference>
<protein>
    <submittedName>
        <fullName evidence="3">CCHC-type domain-containing protein</fullName>
    </submittedName>
</protein>
<keyword evidence="4" id="KW-1185">Reference proteome</keyword>
<comment type="caution">
    <text evidence="3">The sequence shown here is derived from an EMBL/GenBank/DDBJ whole genome shotgun (WGS) entry which is preliminary data.</text>
</comment>
<accession>A0A6G0Y2S8</accession>
<evidence type="ECO:0000313" key="4">
    <source>
        <dbReference type="Proteomes" id="UP000478052"/>
    </source>
</evidence>
<sequence length="271" mass="30503">CYSYSVIMLGKSFIEVHFGVVGFWKKAAVILIHRQIFIEHKDSPNLPESLPLLNQTEHRVFFTDDKITCFLCKSTGHTSNNCKKIIFNSQTATPPIQPETSEITEINSNALCEPHKRPLSDNSSLTIHDSPTKVNLNADRSRNSSKIAKVDRSRSNSSTKTADKISDGLKPAEDIFSNDSPISFQQFKYVLENYTNKNLNIHNICKDINSDITSLMLLIESIRPKITERTTKAQLTRLANFLFQALPPPQDNLPPSQPQSAHSYYLSPLLA</sequence>
<feature type="non-terminal residue" evidence="3">
    <location>
        <position position="1"/>
    </location>
</feature>
<organism evidence="3 4">
    <name type="scientific">Aphis craccivora</name>
    <name type="common">Cowpea aphid</name>
    <dbReference type="NCBI Taxonomy" id="307492"/>
    <lineage>
        <taxon>Eukaryota</taxon>
        <taxon>Metazoa</taxon>
        <taxon>Ecdysozoa</taxon>
        <taxon>Arthropoda</taxon>
        <taxon>Hexapoda</taxon>
        <taxon>Insecta</taxon>
        <taxon>Pterygota</taxon>
        <taxon>Neoptera</taxon>
        <taxon>Paraneoptera</taxon>
        <taxon>Hemiptera</taxon>
        <taxon>Sternorrhyncha</taxon>
        <taxon>Aphidomorpha</taxon>
        <taxon>Aphidoidea</taxon>
        <taxon>Aphididae</taxon>
        <taxon>Aphidini</taxon>
        <taxon>Aphis</taxon>
        <taxon>Aphis</taxon>
    </lineage>
</organism>
<dbReference type="AlphaFoldDB" id="A0A6G0Y2S8"/>
<feature type="compositionally biased region" description="Polar residues" evidence="1">
    <location>
        <begin position="120"/>
        <end position="135"/>
    </location>
</feature>
<reference evidence="3 4" key="1">
    <citation type="submission" date="2019-08" db="EMBL/GenBank/DDBJ databases">
        <title>Whole genome of Aphis craccivora.</title>
        <authorList>
            <person name="Voronova N.V."/>
            <person name="Shulinski R.S."/>
            <person name="Bandarenka Y.V."/>
            <person name="Zhorov D.G."/>
            <person name="Warner D."/>
        </authorList>
    </citation>
    <scope>NUCLEOTIDE SEQUENCE [LARGE SCALE GENOMIC DNA]</scope>
    <source>
        <strain evidence="3">180601</strain>
        <tissue evidence="3">Whole Body</tissue>
    </source>
</reference>
<dbReference type="SMART" id="SM00343">
    <property type="entry name" value="ZnF_C2HC"/>
    <property type="match status" value="1"/>
</dbReference>
<dbReference type="GO" id="GO:0008270">
    <property type="term" value="F:zinc ion binding"/>
    <property type="evidence" value="ECO:0007669"/>
    <property type="project" value="InterPro"/>
</dbReference>
<dbReference type="SUPFAM" id="SSF57756">
    <property type="entry name" value="Retrovirus zinc finger-like domains"/>
    <property type="match status" value="1"/>
</dbReference>
<dbReference type="EMBL" id="VUJU01006675">
    <property type="protein sequence ID" value="KAF0747902.1"/>
    <property type="molecule type" value="Genomic_DNA"/>
</dbReference>
<dbReference type="InterPro" id="IPR001878">
    <property type="entry name" value="Znf_CCHC"/>
</dbReference>
<evidence type="ECO:0000256" key="1">
    <source>
        <dbReference type="SAM" id="MobiDB-lite"/>
    </source>
</evidence>